<keyword evidence="3 7" id="KW-0889">Transcription antitermination</keyword>
<dbReference type="GO" id="GO:0006353">
    <property type="term" value="P:DNA-templated transcription termination"/>
    <property type="evidence" value="ECO:0007669"/>
    <property type="project" value="UniProtKB-UniRule"/>
</dbReference>
<name>A0A1F7GBD1_9BACT</name>
<dbReference type="SMART" id="SM00316">
    <property type="entry name" value="S1"/>
    <property type="match status" value="1"/>
</dbReference>
<dbReference type="CDD" id="cd22529">
    <property type="entry name" value="KH-II_NusA_rpt2"/>
    <property type="match status" value="1"/>
</dbReference>
<evidence type="ECO:0000256" key="7">
    <source>
        <dbReference type="HAMAP-Rule" id="MF_00945"/>
    </source>
</evidence>
<dbReference type="InterPro" id="IPR013735">
    <property type="entry name" value="TF_NusA_N"/>
</dbReference>
<dbReference type="HAMAP" id="MF_00945_B">
    <property type="entry name" value="NusA_B"/>
    <property type="match status" value="1"/>
</dbReference>
<dbReference type="Pfam" id="PF13184">
    <property type="entry name" value="KH_NusA_1st"/>
    <property type="match status" value="1"/>
</dbReference>
<dbReference type="Pfam" id="PF08529">
    <property type="entry name" value="NusA_N"/>
    <property type="match status" value="2"/>
</dbReference>
<dbReference type="GO" id="GO:0003723">
    <property type="term" value="F:RNA binding"/>
    <property type="evidence" value="ECO:0007669"/>
    <property type="project" value="UniProtKB-UniRule"/>
</dbReference>
<comment type="similarity">
    <text evidence="7">Belongs to the NusA family.</text>
</comment>
<proteinExistence type="inferred from homology"/>
<dbReference type="InterPro" id="IPR010213">
    <property type="entry name" value="TF_NusA"/>
</dbReference>
<evidence type="ECO:0000256" key="4">
    <source>
        <dbReference type="ARBA" id="ARBA00022884"/>
    </source>
</evidence>
<evidence type="ECO:0000256" key="6">
    <source>
        <dbReference type="ARBA" id="ARBA00023163"/>
    </source>
</evidence>
<dbReference type="InterPro" id="IPR009019">
    <property type="entry name" value="KH_sf_prok-type"/>
</dbReference>
<dbReference type="FunFam" id="3.30.300.20:FF:000002">
    <property type="entry name" value="Transcription termination/antitermination protein NusA"/>
    <property type="match status" value="1"/>
</dbReference>
<organism evidence="10 11">
    <name type="scientific">Candidatus Roizmanbacteria bacterium RIFCSPHIGHO2_01_FULL_39_12b</name>
    <dbReference type="NCBI Taxonomy" id="1802030"/>
    <lineage>
        <taxon>Bacteria</taxon>
        <taxon>Candidatus Roizmaniibacteriota</taxon>
    </lineage>
</organism>
<dbReference type="PROSITE" id="PS50126">
    <property type="entry name" value="S1"/>
    <property type="match status" value="1"/>
</dbReference>
<dbReference type="AlphaFoldDB" id="A0A1F7GBD1"/>
<dbReference type="EMBL" id="MFZF01000020">
    <property type="protein sequence ID" value="OGK16174.1"/>
    <property type="molecule type" value="Genomic_DNA"/>
</dbReference>
<dbReference type="InterPro" id="IPR025249">
    <property type="entry name" value="TF_NusA_KH_1st"/>
</dbReference>
<dbReference type="GO" id="GO:0031564">
    <property type="term" value="P:transcription antitermination"/>
    <property type="evidence" value="ECO:0007669"/>
    <property type="project" value="UniProtKB-UniRule"/>
</dbReference>
<evidence type="ECO:0000256" key="1">
    <source>
        <dbReference type="ARBA" id="ARBA00022472"/>
    </source>
</evidence>
<dbReference type="InterPro" id="IPR003029">
    <property type="entry name" value="S1_domain"/>
</dbReference>
<keyword evidence="2 7" id="KW-0963">Cytoplasm</keyword>
<keyword evidence="6 7" id="KW-0804">Transcription</keyword>
<dbReference type="InterPro" id="IPR012340">
    <property type="entry name" value="NA-bd_OB-fold"/>
</dbReference>
<evidence type="ECO:0000256" key="3">
    <source>
        <dbReference type="ARBA" id="ARBA00022814"/>
    </source>
</evidence>
<feature type="region of interest" description="Disordered" evidence="8">
    <location>
        <begin position="320"/>
        <end position="357"/>
    </location>
</feature>
<dbReference type="CDD" id="cd02134">
    <property type="entry name" value="KH-II_NusA_rpt1"/>
    <property type="match status" value="1"/>
</dbReference>
<dbReference type="Proteomes" id="UP000178372">
    <property type="component" value="Unassembled WGS sequence"/>
</dbReference>
<dbReference type="PANTHER" id="PTHR22648:SF0">
    <property type="entry name" value="TRANSCRIPTION TERMINATION_ANTITERMINATION PROTEIN NUSA"/>
    <property type="match status" value="1"/>
</dbReference>
<dbReference type="GO" id="GO:0003700">
    <property type="term" value="F:DNA-binding transcription factor activity"/>
    <property type="evidence" value="ECO:0007669"/>
    <property type="project" value="InterPro"/>
</dbReference>
<dbReference type="PANTHER" id="PTHR22648">
    <property type="entry name" value="TRANSCRIPTION TERMINATION FACTOR NUSA"/>
    <property type="match status" value="1"/>
</dbReference>
<dbReference type="InterPro" id="IPR058582">
    <property type="entry name" value="KH_NusA_2nd"/>
</dbReference>
<dbReference type="Gene3D" id="3.30.300.20">
    <property type="match status" value="2"/>
</dbReference>
<comment type="function">
    <text evidence="7">Participates in both transcription termination and antitermination.</text>
</comment>
<comment type="subcellular location">
    <subcellularLocation>
        <location evidence="7">Cytoplasm</location>
    </subcellularLocation>
</comment>
<protein>
    <recommendedName>
        <fullName evidence="7">Transcription termination/antitermination protein NusA</fullName>
    </recommendedName>
</protein>
<dbReference type="SUPFAM" id="SSF54814">
    <property type="entry name" value="Prokaryotic type KH domain (KH-domain type II)"/>
    <property type="match status" value="2"/>
</dbReference>
<dbReference type="NCBIfam" id="TIGR01953">
    <property type="entry name" value="NusA"/>
    <property type="match status" value="1"/>
</dbReference>
<dbReference type="SUPFAM" id="SSF50249">
    <property type="entry name" value="Nucleic acid-binding proteins"/>
    <property type="match status" value="1"/>
</dbReference>
<reference evidence="10 11" key="1">
    <citation type="journal article" date="2016" name="Nat. Commun.">
        <title>Thousands of microbial genomes shed light on interconnected biogeochemical processes in an aquifer system.</title>
        <authorList>
            <person name="Anantharaman K."/>
            <person name="Brown C.T."/>
            <person name="Hug L.A."/>
            <person name="Sharon I."/>
            <person name="Castelle C.J."/>
            <person name="Probst A.J."/>
            <person name="Thomas B.C."/>
            <person name="Singh A."/>
            <person name="Wilkins M.J."/>
            <person name="Karaoz U."/>
            <person name="Brodie E.L."/>
            <person name="Williams K.H."/>
            <person name="Hubbard S.S."/>
            <person name="Banfield J.F."/>
        </authorList>
    </citation>
    <scope>NUCLEOTIDE SEQUENCE [LARGE SCALE GENOMIC DNA]</scope>
</reference>
<dbReference type="SUPFAM" id="SSF69705">
    <property type="entry name" value="Transcription factor NusA, N-terminal domain"/>
    <property type="match status" value="1"/>
</dbReference>
<evidence type="ECO:0000313" key="10">
    <source>
        <dbReference type="EMBL" id="OGK16174.1"/>
    </source>
</evidence>
<accession>A0A1F7GBD1</accession>
<dbReference type="InterPro" id="IPR036555">
    <property type="entry name" value="NusA_N_sf"/>
</dbReference>
<dbReference type="Pfam" id="PF26594">
    <property type="entry name" value="KH_NusA_2nd"/>
    <property type="match status" value="1"/>
</dbReference>
<evidence type="ECO:0000256" key="8">
    <source>
        <dbReference type="SAM" id="MobiDB-lite"/>
    </source>
</evidence>
<dbReference type="GO" id="GO:0005829">
    <property type="term" value="C:cytosol"/>
    <property type="evidence" value="ECO:0007669"/>
    <property type="project" value="TreeGrafter"/>
</dbReference>
<evidence type="ECO:0000256" key="5">
    <source>
        <dbReference type="ARBA" id="ARBA00023015"/>
    </source>
</evidence>
<comment type="subunit">
    <text evidence="7">Monomer. Binds directly to the core enzyme of the DNA-dependent RNA polymerase and to nascent RNA.</text>
</comment>
<comment type="caution">
    <text evidence="10">The sequence shown here is derived from an EMBL/GenBank/DDBJ whole genome shotgun (WGS) entry which is preliminary data.</text>
</comment>
<dbReference type="InterPro" id="IPR015946">
    <property type="entry name" value="KH_dom-like_a/b"/>
</dbReference>
<keyword evidence="1 7" id="KW-0806">Transcription termination</keyword>
<evidence type="ECO:0000313" key="11">
    <source>
        <dbReference type="Proteomes" id="UP000178372"/>
    </source>
</evidence>
<dbReference type="InterPro" id="IPR030842">
    <property type="entry name" value="TF_NusA_bacterial"/>
</dbReference>
<gene>
    <name evidence="7" type="primary">nusA</name>
    <name evidence="10" type="ORF">A2690_01910</name>
</gene>
<keyword evidence="5 7" id="KW-0805">Transcription regulation</keyword>
<dbReference type="Gene3D" id="2.40.50.140">
    <property type="entry name" value="Nucleic acid-binding proteins"/>
    <property type="match status" value="1"/>
</dbReference>
<evidence type="ECO:0000259" key="9">
    <source>
        <dbReference type="PROSITE" id="PS50126"/>
    </source>
</evidence>
<evidence type="ECO:0000256" key="2">
    <source>
        <dbReference type="ARBA" id="ARBA00022490"/>
    </source>
</evidence>
<dbReference type="Pfam" id="PF00575">
    <property type="entry name" value="S1"/>
    <property type="match status" value="1"/>
</dbReference>
<feature type="domain" description="S1 motif" evidence="9">
    <location>
        <begin position="108"/>
        <end position="173"/>
    </location>
</feature>
<sequence>MTVIKSEFFLALNQVATERGISIDDVISSIQEAVLAAYKKDYGDDEEATFEAKIDKNSGETHVLKNEEDITPPGFGRIAAQTARQVILQKIREAEKREIVKHYTTQVGTIVKGRVIRFDPKNVHFDIGKAEGVLPAQERIRSEDYSVNNSYTLYIKKIDEDEYGNSRIILSRVDPKLVEELFKKEVPEIASGTVKIHAVVREPGERAKVAVYSDAAAVDPVGACVGQKGIRVKSVNDELGIDEKIDIIQYNADDELFVREALSPAKVQSVELDKTKKTAKVFVTQEQAPLAIGKGGVNVNLAGHLTRYDIDVVQLEEKAVEEPKEETINSEENKPEKAAADPKEKEVKDSLDDLNEK</sequence>
<dbReference type="Gene3D" id="3.30.1480.10">
    <property type="entry name" value="NusA, N-terminal domain"/>
    <property type="match status" value="1"/>
</dbReference>
<keyword evidence="4 7" id="KW-0694">RNA-binding</keyword>